<dbReference type="CDD" id="cd18791">
    <property type="entry name" value="SF2_C_RHA"/>
    <property type="match status" value="1"/>
</dbReference>
<dbReference type="GO" id="GO:0016787">
    <property type="term" value="F:hydrolase activity"/>
    <property type="evidence" value="ECO:0007669"/>
    <property type="project" value="UniProtKB-KW"/>
</dbReference>
<evidence type="ECO:0000256" key="8">
    <source>
        <dbReference type="SAM" id="MobiDB-lite"/>
    </source>
</evidence>
<dbReference type="GO" id="GO:0071013">
    <property type="term" value="C:catalytic step 2 spliceosome"/>
    <property type="evidence" value="ECO:0007669"/>
    <property type="project" value="TreeGrafter"/>
</dbReference>
<dbReference type="EMBL" id="JAODUP010000330">
    <property type="protein sequence ID" value="KAK2152383.1"/>
    <property type="molecule type" value="Genomic_DNA"/>
</dbReference>
<keyword evidence="5" id="KW-0347">Helicase</keyword>
<dbReference type="GO" id="GO:0005524">
    <property type="term" value="F:ATP binding"/>
    <property type="evidence" value="ECO:0007669"/>
    <property type="project" value="UniProtKB-KW"/>
</dbReference>
<dbReference type="InterPro" id="IPR007502">
    <property type="entry name" value="Helicase-assoc_dom"/>
</dbReference>
<dbReference type="FunFam" id="3.40.50.300:FF:000578">
    <property type="entry name" value="probable ATP-dependent RNA helicase DHX35"/>
    <property type="match status" value="1"/>
</dbReference>
<dbReference type="GO" id="GO:0003724">
    <property type="term" value="F:RNA helicase activity"/>
    <property type="evidence" value="ECO:0007669"/>
    <property type="project" value="UniProtKB-EC"/>
</dbReference>
<evidence type="ECO:0000313" key="11">
    <source>
        <dbReference type="EMBL" id="KAK2152383.1"/>
    </source>
</evidence>
<dbReference type="Pfam" id="PF00270">
    <property type="entry name" value="DEAD"/>
    <property type="match status" value="1"/>
</dbReference>
<dbReference type="InterPro" id="IPR048333">
    <property type="entry name" value="HA2_WH"/>
</dbReference>
<dbReference type="CDD" id="cd17980">
    <property type="entry name" value="DEXHc_DHX35"/>
    <property type="match status" value="1"/>
</dbReference>
<protein>
    <recommendedName>
        <fullName evidence="2">RNA helicase</fullName>
        <ecNumber evidence="2">3.6.4.13</ecNumber>
    </recommendedName>
</protein>
<dbReference type="PANTHER" id="PTHR18934:SF136">
    <property type="entry name" value="ATP-DEPENDENT RNA HELICASE DHX35-RELATED"/>
    <property type="match status" value="1"/>
</dbReference>
<dbReference type="InterPro" id="IPR014001">
    <property type="entry name" value="Helicase_ATP-bd"/>
</dbReference>
<reference evidence="11" key="1">
    <citation type="journal article" date="2023" name="Mol. Biol. Evol.">
        <title>Third-Generation Sequencing Reveals the Adaptive Role of the Epigenome in Three Deep-Sea Polychaetes.</title>
        <authorList>
            <person name="Perez M."/>
            <person name="Aroh O."/>
            <person name="Sun Y."/>
            <person name="Lan Y."/>
            <person name="Juniper S.K."/>
            <person name="Young C.R."/>
            <person name="Angers B."/>
            <person name="Qian P.Y."/>
        </authorList>
    </citation>
    <scope>NUCLEOTIDE SEQUENCE</scope>
    <source>
        <strain evidence="11">P08H-3</strain>
    </source>
</reference>
<sequence length="677" mass="75909">MSHSKTTFWKPGAEAPGSHLSEERSSATDASSYIQPYNANGSLSIQQQRQQLPVFRHRNHILYLVEKFRTVVVVGETGCGKTTQIPQYLYEAGWASAGRVVGVTQPRRVAAVTVATRVAEERGVLLGREVGYAVRFDDCSDDAETRIKFLTDGLLIREMMSDPLLSKYGVLMLDEAHERSLHTDVIVGLLKKIQKRRSDLRLIVASATLDADQFKAFFESNETDDPTKDTAAVLTVEGRMFPVDVFYSLNPVPDYRKATVETVMKIHRSERPGDVLAFLTGQDEVQYVVSLLIEHARHLDQDSLKMWVLPMYGTLRHSDQAKVFQRTPRNCRKIVVATNVAETSITIAGIGYVVDAGFVKLQAFNCRCAVDVLVVVPVSQASAQQRAGRAGRATVPEMQRTSLAGVVLQLKALGVDNILRFPFLSPPPAQNMVQGVELLYALGAVDEHCRLTIPLGASMAEFPLNPMFAKMLLGSERFGCSVEALTVAAMMQIQNVFVEPPNQRSRMERAKRKFSAAEGDHVSMLNVYNAFLANGRSSRWCKAHFLHYRGLCRAVEIRSQLERMLRRSKVKLVSCEEDVEALQKCVTAAFFANAARFHPSGVYRTVRDDYSLYLHPTSVLSVEEPPAWLVFNDVVHTKKEFMRDITVIKPDWLYELAPHYYQYGTERELAAKKARLE</sequence>
<dbReference type="InterPro" id="IPR001650">
    <property type="entry name" value="Helicase_C-like"/>
</dbReference>
<keyword evidence="4" id="KW-0378">Hydrolase</keyword>
<dbReference type="Pfam" id="PF21010">
    <property type="entry name" value="HA2_C"/>
    <property type="match status" value="1"/>
</dbReference>
<name>A0AAD9JGT1_9ANNE</name>
<dbReference type="PROSITE" id="PS51192">
    <property type="entry name" value="HELICASE_ATP_BIND_1"/>
    <property type="match status" value="1"/>
</dbReference>
<dbReference type="AlphaFoldDB" id="A0AAD9JGT1"/>
<feature type="domain" description="Helicase C-terminal" evidence="10">
    <location>
        <begin position="259"/>
        <end position="440"/>
    </location>
</feature>
<dbReference type="Pfam" id="PF04408">
    <property type="entry name" value="WHD_HA2"/>
    <property type="match status" value="1"/>
</dbReference>
<dbReference type="Pfam" id="PF00271">
    <property type="entry name" value="Helicase_C"/>
    <property type="match status" value="1"/>
</dbReference>
<dbReference type="SUPFAM" id="SSF52540">
    <property type="entry name" value="P-loop containing nucleoside triphosphate hydrolases"/>
    <property type="match status" value="1"/>
</dbReference>
<evidence type="ECO:0000256" key="7">
    <source>
        <dbReference type="ARBA" id="ARBA00047984"/>
    </source>
</evidence>
<proteinExistence type="inferred from homology"/>
<comment type="similarity">
    <text evidence="1">Belongs to the DEAD box helicase family. DEAH subfamily.</text>
</comment>
<dbReference type="InterPro" id="IPR011545">
    <property type="entry name" value="DEAD/DEAH_box_helicase_dom"/>
</dbReference>
<evidence type="ECO:0000256" key="4">
    <source>
        <dbReference type="ARBA" id="ARBA00022801"/>
    </source>
</evidence>
<dbReference type="GO" id="GO:0003723">
    <property type="term" value="F:RNA binding"/>
    <property type="evidence" value="ECO:0007669"/>
    <property type="project" value="TreeGrafter"/>
</dbReference>
<comment type="caution">
    <text evidence="11">The sequence shown here is derived from an EMBL/GenBank/DDBJ whole genome shotgun (WGS) entry which is preliminary data.</text>
</comment>
<evidence type="ECO:0000259" key="9">
    <source>
        <dbReference type="PROSITE" id="PS51192"/>
    </source>
</evidence>
<dbReference type="PROSITE" id="PS00690">
    <property type="entry name" value="DEAH_ATP_HELICASE"/>
    <property type="match status" value="1"/>
</dbReference>
<keyword evidence="3" id="KW-0547">Nucleotide-binding</keyword>
<dbReference type="SMART" id="SM00487">
    <property type="entry name" value="DEXDc"/>
    <property type="match status" value="1"/>
</dbReference>
<accession>A0AAD9JGT1</accession>
<evidence type="ECO:0000256" key="2">
    <source>
        <dbReference type="ARBA" id="ARBA00012552"/>
    </source>
</evidence>
<comment type="catalytic activity">
    <reaction evidence="7">
        <text>ATP + H2O = ADP + phosphate + H(+)</text>
        <dbReference type="Rhea" id="RHEA:13065"/>
        <dbReference type="ChEBI" id="CHEBI:15377"/>
        <dbReference type="ChEBI" id="CHEBI:15378"/>
        <dbReference type="ChEBI" id="CHEBI:30616"/>
        <dbReference type="ChEBI" id="CHEBI:43474"/>
        <dbReference type="ChEBI" id="CHEBI:456216"/>
        <dbReference type="EC" id="3.6.4.13"/>
    </reaction>
</comment>
<evidence type="ECO:0000256" key="1">
    <source>
        <dbReference type="ARBA" id="ARBA00008792"/>
    </source>
</evidence>
<evidence type="ECO:0000259" key="10">
    <source>
        <dbReference type="PROSITE" id="PS51194"/>
    </source>
</evidence>
<feature type="region of interest" description="Disordered" evidence="8">
    <location>
        <begin position="1"/>
        <end position="29"/>
    </location>
</feature>
<dbReference type="Gene3D" id="3.40.50.300">
    <property type="entry name" value="P-loop containing nucleotide triphosphate hydrolases"/>
    <property type="match status" value="2"/>
</dbReference>
<dbReference type="Gene3D" id="1.20.120.1080">
    <property type="match status" value="1"/>
</dbReference>
<organism evidence="11 12">
    <name type="scientific">Paralvinella palmiformis</name>
    <dbReference type="NCBI Taxonomy" id="53620"/>
    <lineage>
        <taxon>Eukaryota</taxon>
        <taxon>Metazoa</taxon>
        <taxon>Spiralia</taxon>
        <taxon>Lophotrochozoa</taxon>
        <taxon>Annelida</taxon>
        <taxon>Polychaeta</taxon>
        <taxon>Sedentaria</taxon>
        <taxon>Canalipalpata</taxon>
        <taxon>Terebellida</taxon>
        <taxon>Terebelliformia</taxon>
        <taxon>Alvinellidae</taxon>
        <taxon>Paralvinella</taxon>
    </lineage>
</organism>
<keyword evidence="12" id="KW-1185">Reference proteome</keyword>
<evidence type="ECO:0000256" key="6">
    <source>
        <dbReference type="ARBA" id="ARBA00022840"/>
    </source>
</evidence>
<dbReference type="Pfam" id="PF07717">
    <property type="entry name" value="OB_NTP_bind"/>
    <property type="match status" value="1"/>
</dbReference>
<evidence type="ECO:0000313" key="12">
    <source>
        <dbReference type="Proteomes" id="UP001208570"/>
    </source>
</evidence>
<dbReference type="SMART" id="SM00490">
    <property type="entry name" value="HELICc"/>
    <property type="match status" value="1"/>
</dbReference>
<keyword evidence="6" id="KW-0067">ATP-binding</keyword>
<feature type="domain" description="Helicase ATP-binding" evidence="9">
    <location>
        <begin position="62"/>
        <end position="227"/>
    </location>
</feature>
<dbReference type="InterPro" id="IPR002464">
    <property type="entry name" value="DNA/RNA_helicase_DEAH_CS"/>
</dbReference>
<dbReference type="Proteomes" id="UP001208570">
    <property type="component" value="Unassembled WGS sequence"/>
</dbReference>
<dbReference type="PANTHER" id="PTHR18934">
    <property type="entry name" value="ATP-DEPENDENT RNA HELICASE"/>
    <property type="match status" value="1"/>
</dbReference>
<gene>
    <name evidence="11" type="ORF">LSH36_330g06039</name>
</gene>
<evidence type="ECO:0000256" key="3">
    <source>
        <dbReference type="ARBA" id="ARBA00022741"/>
    </source>
</evidence>
<evidence type="ECO:0000256" key="5">
    <source>
        <dbReference type="ARBA" id="ARBA00022806"/>
    </source>
</evidence>
<dbReference type="PROSITE" id="PS51194">
    <property type="entry name" value="HELICASE_CTER"/>
    <property type="match status" value="1"/>
</dbReference>
<dbReference type="SMART" id="SM00847">
    <property type="entry name" value="HA2"/>
    <property type="match status" value="1"/>
</dbReference>
<dbReference type="EC" id="3.6.4.13" evidence="2"/>
<dbReference type="InterPro" id="IPR027417">
    <property type="entry name" value="P-loop_NTPase"/>
</dbReference>
<dbReference type="InterPro" id="IPR011709">
    <property type="entry name" value="DEAD-box_helicase_OB_fold"/>
</dbReference>